<dbReference type="EMBL" id="AWSO01002226">
    <property type="protein sequence ID" value="ESK81799.1"/>
    <property type="molecule type" value="Genomic_DNA"/>
</dbReference>
<sequence>MNCEHYDEELTTAINASSERNCALYGSLVFLHGQRRQLLENVTRMDQHMGMLAQHITDNETFTVTGAIAVPRPSLDIANLPLHVVLPDTDPDGDRFTTDDDVSPNDPAFFRKVIAHRRGLKRATEISKGQHLLQLRQQCIGATPIPSSSLSQTNTAGCVDASTSRRSPNPIAGVSSLPSDQRTLLYPDPFPIIDDSRSDESDVSDASRRAGKFPNVSPPATPPAMSTSHELPTATSNPTEPSSSTFQTVRLSPELLDPVRLPSPVIPINPDTQRPYRIGVGRRGRGARRHGFASRLDVKRSYNAYYGAARRSPGGVECPVCKLGDHCTVDCVDYVCPVCHSAKAGHLPGYCRDRRKSTRTARRNDTGGTSTLDNNWRDDTTWDDPDYGNGEQ</sequence>
<evidence type="ECO:0000313" key="3">
    <source>
        <dbReference type="Proteomes" id="UP000017559"/>
    </source>
</evidence>
<feature type="compositionally biased region" description="Polar residues" evidence="1">
    <location>
        <begin position="229"/>
        <end position="247"/>
    </location>
</feature>
<comment type="caution">
    <text evidence="2">The sequence shown here is derived from an EMBL/GenBank/DDBJ whole genome shotgun (WGS) entry which is preliminary data.</text>
</comment>
<proteinExistence type="predicted"/>
<evidence type="ECO:0000313" key="2">
    <source>
        <dbReference type="EMBL" id="ESK81799.1"/>
    </source>
</evidence>
<organism evidence="2 3">
    <name type="scientific">Moniliophthora roreri (strain MCA 2997)</name>
    <name type="common">Cocoa frosty pod rot fungus</name>
    <name type="synonym">Crinipellis roreri</name>
    <dbReference type="NCBI Taxonomy" id="1381753"/>
    <lineage>
        <taxon>Eukaryota</taxon>
        <taxon>Fungi</taxon>
        <taxon>Dikarya</taxon>
        <taxon>Basidiomycota</taxon>
        <taxon>Agaricomycotina</taxon>
        <taxon>Agaricomycetes</taxon>
        <taxon>Agaricomycetidae</taxon>
        <taxon>Agaricales</taxon>
        <taxon>Marasmiineae</taxon>
        <taxon>Marasmiaceae</taxon>
        <taxon>Moniliophthora</taxon>
    </lineage>
</organism>
<feature type="compositionally biased region" description="Polar residues" evidence="1">
    <location>
        <begin position="145"/>
        <end position="167"/>
    </location>
</feature>
<feature type="region of interest" description="Disordered" evidence="1">
    <location>
        <begin position="262"/>
        <end position="283"/>
    </location>
</feature>
<protein>
    <submittedName>
        <fullName evidence="2">Uncharacterized protein</fullName>
    </submittedName>
</protein>
<dbReference type="AlphaFoldDB" id="V2XQR9"/>
<feature type="region of interest" description="Disordered" evidence="1">
    <location>
        <begin position="143"/>
        <end position="247"/>
    </location>
</feature>
<name>V2XQR9_MONRO</name>
<dbReference type="HOGENOM" id="CLU_038608_1_0_1"/>
<feature type="region of interest" description="Disordered" evidence="1">
    <location>
        <begin position="350"/>
        <end position="392"/>
    </location>
</feature>
<evidence type="ECO:0000256" key="1">
    <source>
        <dbReference type="SAM" id="MobiDB-lite"/>
    </source>
</evidence>
<dbReference type="Proteomes" id="UP000017559">
    <property type="component" value="Unassembled WGS sequence"/>
</dbReference>
<reference evidence="2 3" key="1">
    <citation type="journal article" date="2014" name="BMC Genomics">
        <title>Genome and secretome analysis of the hemibiotrophic fungal pathogen, Moniliophthora roreri, which causes frosty pod rot disease of cacao: mechanisms of the biotrophic and necrotrophic phases.</title>
        <authorList>
            <person name="Meinhardt L.W."/>
            <person name="Costa G.G.L."/>
            <person name="Thomazella D.P.T."/>
            <person name="Teixeira P.J.P.L."/>
            <person name="Carazzolle M.F."/>
            <person name="Schuster S.C."/>
            <person name="Carlson J.E."/>
            <person name="Guiltinan M.J."/>
            <person name="Mieczkowski P."/>
            <person name="Farmer A."/>
            <person name="Ramaraj T."/>
            <person name="Crozier J."/>
            <person name="Davis R.E."/>
            <person name="Shao J."/>
            <person name="Melnick R.L."/>
            <person name="Pereira G.A.G."/>
            <person name="Bailey B.A."/>
        </authorList>
    </citation>
    <scope>NUCLEOTIDE SEQUENCE [LARGE SCALE GENOMIC DNA]</scope>
    <source>
        <strain evidence="2 3">MCA 2997</strain>
    </source>
</reference>
<feature type="compositionally biased region" description="Basic and acidic residues" evidence="1">
    <location>
        <begin position="194"/>
        <end position="208"/>
    </location>
</feature>
<keyword evidence="3" id="KW-1185">Reference proteome</keyword>
<gene>
    <name evidence="2" type="ORF">Moror_16778</name>
</gene>
<dbReference type="KEGG" id="mrr:Moror_16778"/>
<accession>V2XQR9</accession>